<evidence type="ECO:0000313" key="2">
    <source>
        <dbReference type="Proteomes" id="UP000175989"/>
    </source>
</evidence>
<dbReference type="Gene3D" id="3.10.129.10">
    <property type="entry name" value="Hotdog Thioesterase"/>
    <property type="match status" value="1"/>
</dbReference>
<protein>
    <submittedName>
        <fullName evidence="1">1,4-dihydroxy-2-naphthoyl-CoA hydrolase</fullName>
        <ecNumber evidence="1">3.1.2.28</ecNumber>
    </submittedName>
</protein>
<organism evidence="1 2">
    <name type="scientific">Duganella phyllosphaerae</name>
    <dbReference type="NCBI Taxonomy" id="762836"/>
    <lineage>
        <taxon>Bacteria</taxon>
        <taxon>Pseudomonadati</taxon>
        <taxon>Pseudomonadota</taxon>
        <taxon>Betaproteobacteria</taxon>
        <taxon>Burkholderiales</taxon>
        <taxon>Oxalobacteraceae</taxon>
        <taxon>Telluria group</taxon>
        <taxon>Duganella</taxon>
    </lineage>
</organism>
<comment type="caution">
    <text evidence="1">The sequence shown here is derived from an EMBL/GenBank/DDBJ whole genome shotgun (WGS) entry which is preliminary data.</text>
</comment>
<dbReference type="Pfam" id="PF13279">
    <property type="entry name" value="4HBT_2"/>
    <property type="match status" value="1"/>
</dbReference>
<reference evidence="2" key="1">
    <citation type="journal article" date="2016" name="Front. Microbiol.">
        <title>Molecular Keys to the Janthinobacterium and Duganella spp. Interaction with the Plant Pathogen Fusarium graminearum.</title>
        <authorList>
            <person name="Haack F.S."/>
            <person name="Poehlein A."/>
            <person name="Kroger C."/>
            <person name="Voigt C.A."/>
            <person name="Piepenbring M."/>
            <person name="Bode H.B."/>
            <person name="Daniel R."/>
            <person name="Schafer W."/>
            <person name="Streit W.R."/>
        </authorList>
    </citation>
    <scope>NUCLEOTIDE SEQUENCE [LARGE SCALE GENOMIC DNA]</scope>
    <source>
        <strain evidence="2">T54</strain>
    </source>
</reference>
<dbReference type="SUPFAM" id="SSF54637">
    <property type="entry name" value="Thioesterase/thiol ester dehydrase-isomerase"/>
    <property type="match status" value="1"/>
</dbReference>
<keyword evidence="1" id="KW-0378">Hydrolase</keyword>
<dbReference type="RefSeq" id="WP_229255303.1">
    <property type="nucleotide sequence ID" value="NZ_LROM01000072.1"/>
</dbReference>
<dbReference type="EMBL" id="LROM01000072">
    <property type="protein sequence ID" value="OFA03454.1"/>
    <property type="molecule type" value="Genomic_DNA"/>
</dbReference>
<keyword evidence="2" id="KW-1185">Reference proteome</keyword>
<dbReference type="GO" id="GO:0061522">
    <property type="term" value="F:1,4-dihydroxy-2-naphthoyl-CoA thioesterase activity"/>
    <property type="evidence" value="ECO:0007669"/>
    <property type="project" value="UniProtKB-EC"/>
</dbReference>
<accession>A0A1E7WUN6</accession>
<dbReference type="Proteomes" id="UP000175989">
    <property type="component" value="Unassembled WGS sequence"/>
</dbReference>
<name>A0A1E7WUN6_9BURK</name>
<evidence type="ECO:0000313" key="1">
    <source>
        <dbReference type="EMBL" id="OFA03454.1"/>
    </source>
</evidence>
<dbReference type="InterPro" id="IPR029069">
    <property type="entry name" value="HotDog_dom_sf"/>
</dbReference>
<proteinExistence type="predicted"/>
<dbReference type="AlphaFoldDB" id="A0A1E7WUN6"/>
<sequence>MNMPVTAQPNLFRQTRKVRFSHCDPAGMVFFPRYLVQLNDLVEDWFDEALGINYAEFITTRKFGLPTVKLDCSFQSPGVFGSEIEWQLSVERIGNSSIGLMVRGVDGDQLRFELHSVLVATSVHQGGAMALPEDLRAALLRFRGTQAAE</sequence>
<dbReference type="EC" id="3.1.2.28" evidence="1"/>
<gene>
    <name evidence="1" type="ORF">DUPY_18360</name>
</gene>
<dbReference type="CDD" id="cd00586">
    <property type="entry name" value="4HBT"/>
    <property type="match status" value="1"/>
</dbReference>